<dbReference type="EMBL" id="BSXU01002372">
    <property type="protein sequence ID" value="GMG36901.1"/>
    <property type="molecule type" value="Genomic_DNA"/>
</dbReference>
<evidence type="ECO:0000313" key="1">
    <source>
        <dbReference type="EMBL" id="GMG36901.1"/>
    </source>
</evidence>
<dbReference type="OrthoDB" id="1898734at2759"/>
<name>A0A9W7DH20_AMBMO</name>
<dbReference type="Proteomes" id="UP001165063">
    <property type="component" value="Unassembled WGS sequence"/>
</dbReference>
<gene>
    <name evidence="1" type="ORF">Amon01_000473100</name>
</gene>
<keyword evidence="2" id="KW-1185">Reference proteome</keyword>
<comment type="caution">
    <text evidence="1">The sequence shown here is derived from an EMBL/GenBank/DDBJ whole genome shotgun (WGS) entry which is preliminary data.</text>
</comment>
<proteinExistence type="predicted"/>
<sequence length="227" mass="26097">MMSENQPELPNGGQLTVERFQQLGLSFGGAGSSHKLHTLVLQAYLQITSESNSISYELLNQFENSLGFETNIIYFLFQEAIYCNGESNATNWSAERKRPAEFTSDITKLTKDQKFLFTGEMVFPSMLKDHSELKPLTKLAELLHSHTNWSEIYNLSTLKTIKFDKLPIVAAMYFDDQYVDFQLGLNDLKYFEFKKFVTNQLFHNGLRIQTDLVLDTLFGIIENGEYI</sequence>
<accession>A0A9W7DH20</accession>
<reference evidence="1" key="1">
    <citation type="submission" date="2023-04" db="EMBL/GenBank/DDBJ databases">
        <title>Ambrosiozyma monospora NBRC 1965.</title>
        <authorList>
            <person name="Ichikawa N."/>
            <person name="Sato H."/>
            <person name="Tonouchi N."/>
        </authorList>
    </citation>
    <scope>NUCLEOTIDE SEQUENCE</scope>
    <source>
        <strain evidence="1">NBRC 1965</strain>
    </source>
</reference>
<dbReference type="AlphaFoldDB" id="A0A9W7DH20"/>
<organism evidence="1 2">
    <name type="scientific">Ambrosiozyma monospora</name>
    <name type="common">Yeast</name>
    <name type="synonym">Endomycopsis monosporus</name>
    <dbReference type="NCBI Taxonomy" id="43982"/>
    <lineage>
        <taxon>Eukaryota</taxon>
        <taxon>Fungi</taxon>
        <taxon>Dikarya</taxon>
        <taxon>Ascomycota</taxon>
        <taxon>Saccharomycotina</taxon>
        <taxon>Pichiomycetes</taxon>
        <taxon>Pichiales</taxon>
        <taxon>Pichiaceae</taxon>
        <taxon>Ambrosiozyma</taxon>
    </lineage>
</organism>
<evidence type="ECO:0000313" key="2">
    <source>
        <dbReference type="Proteomes" id="UP001165063"/>
    </source>
</evidence>
<protein>
    <submittedName>
        <fullName evidence="1">Unnamed protein product</fullName>
    </submittedName>
</protein>